<gene>
    <name evidence="2" type="ORF">FKV24_011525</name>
</gene>
<accession>A0A508AN22</accession>
<feature type="region of interest" description="Disordered" evidence="1">
    <location>
        <begin position="1"/>
        <end position="40"/>
    </location>
</feature>
<dbReference type="InterPro" id="IPR032710">
    <property type="entry name" value="NTF2-like_dom_sf"/>
</dbReference>
<comment type="caution">
    <text evidence="2">The sequence shown here is derived from an EMBL/GenBank/DDBJ whole genome shotgun (WGS) entry which is preliminary data.</text>
</comment>
<evidence type="ECO:0000313" key="3">
    <source>
        <dbReference type="Proteomes" id="UP000320431"/>
    </source>
</evidence>
<feature type="compositionally biased region" description="Low complexity" evidence="1">
    <location>
        <begin position="14"/>
        <end position="26"/>
    </location>
</feature>
<organism evidence="2 3">
    <name type="scientific">Marilutibacter maris</name>
    <dbReference type="NCBI Taxonomy" id="1605891"/>
    <lineage>
        <taxon>Bacteria</taxon>
        <taxon>Pseudomonadati</taxon>
        <taxon>Pseudomonadota</taxon>
        <taxon>Gammaproteobacteria</taxon>
        <taxon>Lysobacterales</taxon>
        <taxon>Lysobacteraceae</taxon>
        <taxon>Marilutibacter</taxon>
    </lineage>
</organism>
<sequence>MGLPPRPSHRYPNRRAQTTTTTTNQPHRTRTPTRMNTDARHARRTRLRQLTTLGLGGLLALGLSAHAHDGAAAAAAEAQASTSTGTTHTEIDGRQAAMRQSFVAVADAFSDALKTGDLERVGDFLAEDVLILESGGSERTREAYLRGHAGHDAAFLKEAQVRLLHRTVRTSEHMVWIGSEREIHATGDGGPMALLSSETLVLGDTPKGWKIVHIHWSSRPLKAGEGNR</sequence>
<proteinExistence type="predicted"/>
<dbReference type="Proteomes" id="UP000320431">
    <property type="component" value="Unassembled WGS sequence"/>
</dbReference>
<dbReference type="AlphaFoldDB" id="A0A508AN22"/>
<evidence type="ECO:0000313" key="2">
    <source>
        <dbReference type="EMBL" id="KAB8181828.1"/>
    </source>
</evidence>
<name>A0A508AN22_9GAMM</name>
<dbReference type="InterPro" id="IPR037401">
    <property type="entry name" value="SnoaL-like"/>
</dbReference>
<evidence type="ECO:0000256" key="1">
    <source>
        <dbReference type="SAM" id="MobiDB-lite"/>
    </source>
</evidence>
<dbReference type="SUPFAM" id="SSF54427">
    <property type="entry name" value="NTF2-like"/>
    <property type="match status" value="1"/>
</dbReference>
<protein>
    <submittedName>
        <fullName evidence="2">DUF4440 domain-containing protein</fullName>
    </submittedName>
</protein>
<dbReference type="Gene3D" id="3.10.450.50">
    <property type="match status" value="1"/>
</dbReference>
<dbReference type="Pfam" id="PF13474">
    <property type="entry name" value="SnoaL_3"/>
    <property type="match status" value="1"/>
</dbReference>
<dbReference type="EMBL" id="VICD02000200">
    <property type="protein sequence ID" value="KAB8181828.1"/>
    <property type="molecule type" value="Genomic_DNA"/>
</dbReference>
<reference evidence="2 3" key="1">
    <citation type="submission" date="2019-10" db="EMBL/GenBank/DDBJ databases">
        <title>Lysobacter alkalisoli sp. nov., isolated from saline-alkaline soil.</title>
        <authorList>
            <person name="Sun J.-Q."/>
        </authorList>
    </citation>
    <scope>NUCLEOTIDE SEQUENCE [LARGE SCALE GENOMIC DNA]</scope>
    <source>
        <strain evidence="2 3">KCTC 42381</strain>
    </source>
</reference>